<dbReference type="AlphaFoldDB" id="A0A1Y2I318"/>
<keyword evidence="1" id="KW-0812">Transmembrane</keyword>
<feature type="transmembrane region" description="Helical" evidence="1">
    <location>
        <begin position="129"/>
        <end position="146"/>
    </location>
</feature>
<gene>
    <name evidence="2" type="ORF">BCR44DRAFT_38153</name>
</gene>
<keyword evidence="1" id="KW-0472">Membrane</keyword>
<keyword evidence="1" id="KW-1133">Transmembrane helix</keyword>
<evidence type="ECO:0000313" key="2">
    <source>
        <dbReference type="EMBL" id="ORZ41257.1"/>
    </source>
</evidence>
<dbReference type="EMBL" id="MCFL01000001">
    <property type="protein sequence ID" value="ORZ41257.1"/>
    <property type="molecule type" value="Genomic_DNA"/>
</dbReference>
<evidence type="ECO:0000256" key="1">
    <source>
        <dbReference type="SAM" id="Phobius"/>
    </source>
</evidence>
<feature type="transmembrane region" description="Helical" evidence="1">
    <location>
        <begin position="6"/>
        <end position="27"/>
    </location>
</feature>
<feature type="transmembrane region" description="Helical" evidence="1">
    <location>
        <begin position="158"/>
        <end position="180"/>
    </location>
</feature>
<evidence type="ECO:0000313" key="3">
    <source>
        <dbReference type="Proteomes" id="UP000193411"/>
    </source>
</evidence>
<organism evidence="2 3">
    <name type="scientific">Catenaria anguillulae PL171</name>
    <dbReference type="NCBI Taxonomy" id="765915"/>
    <lineage>
        <taxon>Eukaryota</taxon>
        <taxon>Fungi</taxon>
        <taxon>Fungi incertae sedis</taxon>
        <taxon>Blastocladiomycota</taxon>
        <taxon>Blastocladiomycetes</taxon>
        <taxon>Blastocladiales</taxon>
        <taxon>Catenariaceae</taxon>
        <taxon>Catenaria</taxon>
    </lineage>
</organism>
<dbReference type="Proteomes" id="UP000193411">
    <property type="component" value="Unassembled WGS sequence"/>
</dbReference>
<accession>A0A1Y2I318</accession>
<comment type="caution">
    <text evidence="2">The sequence shown here is derived from an EMBL/GenBank/DDBJ whole genome shotgun (WGS) entry which is preliminary data.</text>
</comment>
<protein>
    <submittedName>
        <fullName evidence="2">Uncharacterized protein</fullName>
    </submittedName>
</protein>
<proteinExistence type="predicted"/>
<reference evidence="2 3" key="1">
    <citation type="submission" date="2016-07" db="EMBL/GenBank/DDBJ databases">
        <title>Pervasive Adenine N6-methylation of Active Genes in Fungi.</title>
        <authorList>
            <consortium name="DOE Joint Genome Institute"/>
            <person name="Mondo S.J."/>
            <person name="Dannebaum R.O."/>
            <person name="Kuo R.C."/>
            <person name="Labutti K."/>
            <person name="Haridas S."/>
            <person name="Kuo A."/>
            <person name="Salamov A."/>
            <person name="Ahrendt S.R."/>
            <person name="Lipzen A."/>
            <person name="Sullivan W."/>
            <person name="Andreopoulos W.B."/>
            <person name="Clum A."/>
            <person name="Lindquist E."/>
            <person name="Daum C."/>
            <person name="Ramamoorthy G.K."/>
            <person name="Gryganskyi A."/>
            <person name="Culley D."/>
            <person name="Magnuson J.K."/>
            <person name="James T.Y."/>
            <person name="O'Malley M.A."/>
            <person name="Stajich J.E."/>
            <person name="Spatafora J.W."/>
            <person name="Visel A."/>
            <person name="Grigoriev I.V."/>
        </authorList>
    </citation>
    <scope>NUCLEOTIDE SEQUENCE [LARGE SCALE GENOMIC DNA]</scope>
    <source>
        <strain evidence="2 3">PL171</strain>
    </source>
</reference>
<sequence length="211" mass="22391">MPPSLFARFATYALVLHVFLSLASHVFRRIAMTAVVASTTRAGEAAVPFAALSAAIVATHHLSAKIGGILRPQSTQAAVPPSIVLQPTASLVSQAKTAVYLLIQGVPAFTVVVTFAHDYGVNVARLPNLAILHMLACCFHHVFYFTHRRDAGTCAATIDRLAMSALIGRVVAAVALWVWATGLRVGGDLAFLGGDDIHRAELMARRQSVAV</sequence>
<feature type="transmembrane region" description="Helical" evidence="1">
    <location>
        <begin position="98"/>
        <end position="117"/>
    </location>
</feature>
<keyword evidence="3" id="KW-1185">Reference proteome</keyword>
<name>A0A1Y2I318_9FUNG</name>